<comment type="caution">
    <text evidence="1">The sequence shown here is derived from an EMBL/GenBank/DDBJ whole genome shotgun (WGS) entry which is preliminary data.</text>
</comment>
<dbReference type="OrthoDB" id="448597at2759"/>
<accession>A0A7J6L4K6</accession>
<reference evidence="1 2" key="1">
    <citation type="submission" date="2020-04" db="EMBL/GenBank/DDBJ databases">
        <title>Perkinsus chesapeaki whole genome sequence.</title>
        <authorList>
            <person name="Bogema D.R."/>
        </authorList>
    </citation>
    <scope>NUCLEOTIDE SEQUENCE [LARGE SCALE GENOMIC DNA]</scope>
    <source>
        <strain evidence="1">ATCC PRA-425</strain>
    </source>
</reference>
<dbReference type="AlphaFoldDB" id="A0A7J6L4K6"/>
<evidence type="ECO:0000313" key="1">
    <source>
        <dbReference type="EMBL" id="KAF4653991.1"/>
    </source>
</evidence>
<proteinExistence type="predicted"/>
<protein>
    <submittedName>
        <fullName evidence="1">Uncharacterized protein</fullName>
    </submittedName>
</protein>
<organism evidence="1 2">
    <name type="scientific">Perkinsus chesapeaki</name>
    <name type="common">Clam parasite</name>
    <name type="synonym">Perkinsus andrewsi</name>
    <dbReference type="NCBI Taxonomy" id="330153"/>
    <lineage>
        <taxon>Eukaryota</taxon>
        <taxon>Sar</taxon>
        <taxon>Alveolata</taxon>
        <taxon>Perkinsozoa</taxon>
        <taxon>Perkinsea</taxon>
        <taxon>Perkinsida</taxon>
        <taxon>Perkinsidae</taxon>
        <taxon>Perkinsus</taxon>
    </lineage>
</organism>
<keyword evidence="2" id="KW-1185">Reference proteome</keyword>
<evidence type="ECO:0000313" key="2">
    <source>
        <dbReference type="Proteomes" id="UP000591131"/>
    </source>
</evidence>
<gene>
    <name evidence="1" type="ORF">FOL47_010205</name>
</gene>
<name>A0A7J6L4K6_PERCH</name>
<dbReference type="Proteomes" id="UP000591131">
    <property type="component" value="Unassembled WGS sequence"/>
</dbReference>
<sequence length="550" mass="60750">MATPPSSSPAPPSNPVSLLSRVEAARVDIRELRVMSDVGDKLWEKFCLKLGGKKDCLPLVSNFAFVNPKYVVEALESIDNAVYRSNVMLLYDLCREQCGLPSVARTTVSLASSDKLHAPTHSSDGQGPVSKRLKMSSFLDGVDEAPWLCHRRMIMAMVRTLIVHDPIQIHRSGLVCGRLWVRPLAYLPGLFLTVGFPSPLRMILQRTNERNEADPDNTWALHEKERQAGYCSFYDSLEELQKAVGSSEVKATKITLATKPHTSPPKFRLICDAKENRLNKLVECPERIVLSRVYHKFQRGTELVWIGFRLAVSGSSLCASIPSKKLESMRELVLQALASHKIIPFVHALLGPLWKALGGVKEMPTKGIGPNHLFARRFPAGTTTEMVADASPWGFGGALSLDGVISNFFFDPVLPSDTKRFEAVVGDHRFQSLWESLAVLIAVRLWRKYLPPSASIRCRSDSRTAIGAVMKLRTSSPAINMVMAELAWECACDMRALRMSYVHISSSANGVADKLSRMTAPSSPGVIPVALATATRSLCQPRNDAFWKVA</sequence>
<dbReference type="EMBL" id="JAAPAO010000770">
    <property type="protein sequence ID" value="KAF4653991.1"/>
    <property type="molecule type" value="Genomic_DNA"/>
</dbReference>